<keyword evidence="2" id="KW-0540">Nuclease</keyword>
<evidence type="ECO:0000313" key="3">
    <source>
        <dbReference type="Proteomes" id="UP000186132"/>
    </source>
</evidence>
<proteinExistence type="predicted"/>
<gene>
    <name evidence="2" type="ORF">SAMN05443575_0499</name>
</gene>
<dbReference type="Gene3D" id="3.40.960.10">
    <property type="entry name" value="VSR Endonuclease"/>
    <property type="match status" value="1"/>
</dbReference>
<dbReference type="Pfam" id="PF18741">
    <property type="entry name" value="MTES_1575"/>
    <property type="match status" value="1"/>
</dbReference>
<dbReference type="EMBL" id="FQVU01000001">
    <property type="protein sequence ID" value="SHF63593.1"/>
    <property type="molecule type" value="Genomic_DNA"/>
</dbReference>
<accession>A0A1M5D973</accession>
<dbReference type="GO" id="GO:0004519">
    <property type="term" value="F:endonuclease activity"/>
    <property type="evidence" value="ECO:0007669"/>
    <property type="project" value="UniProtKB-KW"/>
</dbReference>
<dbReference type="RefSeq" id="WP_073385441.1">
    <property type="nucleotide sequence ID" value="NZ_FQVU01000001.1"/>
</dbReference>
<keyword evidence="2" id="KW-0378">Hydrolase</keyword>
<sequence length="292" mass="32545">MSWTSVARRQGGLVARGQLLAADVPARTVDLWLSVGRLEATRTQGVYRVGGSADTELGAAWFAALSTRSPVTYLSGADWWGMPVPLDGLVHITRFDRRRLDWPAGVRVHRVALDRSDVVQHRGLWVTTRAVTALDCVGWLPPGPALSFADRAVQQGWLTRADIARRLDEAPGRWGNRQLRRIGAVLERGAEAESERRLQRLLRRAALPGWVAQHPVVTPAGRFRVDVAFPHLRLAVEVDGYAYHSGDDRFQRDRTKQNALLAAGWRVLRFTWADIVDRPDYVIAQISSLLAA</sequence>
<dbReference type="InterPro" id="IPR049468">
    <property type="entry name" value="Restrct_endonuc-II-like_dom"/>
</dbReference>
<dbReference type="AlphaFoldDB" id="A0A1M5D973"/>
<evidence type="ECO:0000259" key="1">
    <source>
        <dbReference type="Pfam" id="PF18741"/>
    </source>
</evidence>
<feature type="domain" description="Restriction endonuclease type II-like" evidence="1">
    <location>
        <begin position="220"/>
        <end position="288"/>
    </location>
</feature>
<keyword evidence="2" id="KW-0255">Endonuclease</keyword>
<dbReference type="Proteomes" id="UP000186132">
    <property type="component" value="Unassembled WGS sequence"/>
</dbReference>
<organism evidence="2 3">
    <name type="scientific">Jatrophihabitans endophyticus</name>
    <dbReference type="NCBI Taxonomy" id="1206085"/>
    <lineage>
        <taxon>Bacteria</taxon>
        <taxon>Bacillati</taxon>
        <taxon>Actinomycetota</taxon>
        <taxon>Actinomycetes</taxon>
        <taxon>Jatrophihabitantales</taxon>
        <taxon>Jatrophihabitantaceae</taxon>
        <taxon>Jatrophihabitans</taxon>
    </lineage>
</organism>
<keyword evidence="3" id="KW-1185">Reference proteome</keyword>
<dbReference type="SUPFAM" id="SSF52980">
    <property type="entry name" value="Restriction endonuclease-like"/>
    <property type="match status" value="1"/>
</dbReference>
<name>A0A1M5D973_9ACTN</name>
<protein>
    <submittedName>
        <fullName evidence="2">Very-short-patch-repair endonuclease</fullName>
    </submittedName>
</protein>
<dbReference type="InterPro" id="IPR011335">
    <property type="entry name" value="Restrct_endonuc-II-like"/>
</dbReference>
<dbReference type="OrthoDB" id="5243722at2"/>
<evidence type="ECO:0000313" key="2">
    <source>
        <dbReference type="EMBL" id="SHF63593.1"/>
    </source>
</evidence>
<reference evidence="2 3" key="1">
    <citation type="submission" date="2016-11" db="EMBL/GenBank/DDBJ databases">
        <authorList>
            <person name="Jaros S."/>
            <person name="Januszkiewicz K."/>
            <person name="Wedrychowicz H."/>
        </authorList>
    </citation>
    <scope>NUCLEOTIDE SEQUENCE [LARGE SCALE GENOMIC DNA]</scope>
    <source>
        <strain evidence="2 3">DSM 45627</strain>
    </source>
</reference>
<dbReference type="STRING" id="1206085.SAMN05443575_0499"/>